<dbReference type="FunFam" id="3.40.50.300:FF:000205">
    <property type="entry name" value="ABC transporter B family member 4"/>
    <property type="match status" value="1"/>
</dbReference>
<dbReference type="InterPro" id="IPR036640">
    <property type="entry name" value="ABC1_TM_sf"/>
</dbReference>
<dbReference type="FunFam" id="1.20.1560.10:FF:000009">
    <property type="entry name" value="ABC transporter B family member 1"/>
    <property type="match status" value="1"/>
</dbReference>
<evidence type="ECO:0000256" key="8">
    <source>
        <dbReference type="ARBA" id="ARBA00022967"/>
    </source>
</evidence>
<dbReference type="PANTHER" id="PTHR43394">
    <property type="entry name" value="ATP-DEPENDENT PERMEASE MDL1, MITOCHONDRIAL"/>
    <property type="match status" value="1"/>
</dbReference>
<feature type="domain" description="ABC transporter" evidence="13">
    <location>
        <begin position="276"/>
        <end position="512"/>
    </location>
</feature>
<reference evidence="15 16" key="1">
    <citation type="journal article" date="2021" name="Elife">
        <title>Chloroplast acquisition without the gene transfer in kleptoplastic sea slugs, Plakobranchus ocellatus.</title>
        <authorList>
            <person name="Maeda T."/>
            <person name="Takahashi S."/>
            <person name="Yoshida T."/>
            <person name="Shimamura S."/>
            <person name="Takaki Y."/>
            <person name="Nagai Y."/>
            <person name="Toyoda A."/>
            <person name="Suzuki Y."/>
            <person name="Arimoto A."/>
            <person name="Ishii H."/>
            <person name="Satoh N."/>
            <person name="Nishiyama T."/>
            <person name="Hasebe M."/>
            <person name="Maruyama T."/>
            <person name="Minagawa J."/>
            <person name="Obokata J."/>
            <person name="Shigenobu S."/>
        </authorList>
    </citation>
    <scope>NUCLEOTIDE SEQUENCE [LARGE SCALE GENOMIC DNA]</scope>
</reference>
<comment type="subcellular location">
    <subcellularLocation>
        <location evidence="1">Membrane</location>
        <topology evidence="1">Multi-pass membrane protein</topology>
    </subcellularLocation>
</comment>
<dbReference type="CDD" id="cd18577">
    <property type="entry name" value="ABC_6TM_Pgp_ABCB1_D1_like"/>
    <property type="match status" value="1"/>
</dbReference>
<dbReference type="SUPFAM" id="SSF90123">
    <property type="entry name" value="ABC transporter transmembrane region"/>
    <property type="match status" value="2"/>
</dbReference>
<feature type="transmembrane region" description="Helical" evidence="12">
    <location>
        <begin position="667"/>
        <end position="686"/>
    </location>
</feature>
<dbReference type="SMART" id="SM00382">
    <property type="entry name" value="AAA"/>
    <property type="match status" value="2"/>
</dbReference>
<keyword evidence="3" id="KW-0813">Transport</keyword>
<evidence type="ECO:0000256" key="12">
    <source>
        <dbReference type="SAM" id="Phobius"/>
    </source>
</evidence>
<comment type="caution">
    <text evidence="15">The sequence shown here is derived from an EMBL/GenBank/DDBJ whole genome shotgun (WGS) entry which is preliminary data.</text>
</comment>
<dbReference type="Pfam" id="PF00664">
    <property type="entry name" value="ABC_membrane"/>
    <property type="match status" value="2"/>
</dbReference>
<sequence>MSTVGGFIVILAAFGQIFLFILTSERQILRMRLAFYRNIMRQEMGWFDSNSSGEMTVKLTDDIGRIHDAIGDKLGTAIQYFSGSLFGWTVIFYYGWELALVMQIGAPFLIISFAWMGVVFTNMTTLERKAYAQAGNVAEEVFSSIRTVQAFNGQEKEAVRYEKSLFDAKKYGIKKSMASGLGQGASWGIILSTWGLGFWYGGKLVRDEDYEVHEMMAVFITALVGCQCFGLALPAVLTVNTGRAAAYGVFQILDRVSKIDSFSEDGLQPHTLTGNIALKGVHFTYPSREDVKILNGLDLQVPSGKTVALVGHSGCGKSTVVQLLQRFYDPDVGQVCLDGVDLRDINIKWLRQHIGIVGQEPVLFATTIAENIKYGREGATMDEVIAACKNANAYDFIMKMPDGFDTHVGERGAQLSGGQKQRIAIARALVKNPKILLLDEATSALDTESESIVQDALDKASKGRTTLVIAHRLSTIIGADAIIVFNKGQVAEQGTHAQLMARRGLYYELVSSQASHGRVSLAENMPVAPKTWSRIFKLNRPEWCYIFVGCVAAFSNGAVQPSWSLILAEAIEAFAHEDKGHQKDKMRDLSLLSLGIGLSNFFSYFFQEYMFGISGENLTMRVRGLLFRAMARQNIGWFDDPDHETGVLSSQLAVEASTVQGTVKTSLCYAILCIGNIGTGVVISFICSWRLAFATCGFIPIIIFGYMMLTKLLSGADNDGRLVMEEMSKEAMESIDNIRTVAALTKEQKIYDQFEQRMWTPFKENMRATFYVCLISGATMGMSYWSFGVCFFYGSRLLEDDDISFDDIFRVCGCVVFCSMQFGRCIAFAPDFNKGRKAASFIFSLHDKTPPIDAYSTSGAKPDKGTFRSTISFRGIHFRYPMRKDVKILNGLDLSVDPGQTLALVGESGCGKSTTVQLVERFYDPELGSVYLDKYNLKDLNIQWLRAQIGLVSQEPILFDQSIAENIAYGDNSRTVSMDEIIQAAKSANIHNFIQSLPLGYSTNVGSKGTQLSGGQKQRVAIARGLVRNPKILLLDEATSALDNESEKVRNSARFKDN</sequence>
<evidence type="ECO:0000256" key="3">
    <source>
        <dbReference type="ARBA" id="ARBA00022448"/>
    </source>
</evidence>
<dbReference type="AlphaFoldDB" id="A0AAV4GE55"/>
<dbReference type="InterPro" id="IPR039421">
    <property type="entry name" value="Type_1_exporter"/>
</dbReference>
<dbReference type="InterPro" id="IPR011527">
    <property type="entry name" value="ABC1_TM_dom"/>
</dbReference>
<dbReference type="CDD" id="cd03249">
    <property type="entry name" value="ABC_MTABC3_MDL1_MDL2"/>
    <property type="match status" value="1"/>
</dbReference>
<evidence type="ECO:0000313" key="16">
    <source>
        <dbReference type="Proteomes" id="UP000762676"/>
    </source>
</evidence>
<evidence type="ECO:0000256" key="10">
    <source>
        <dbReference type="ARBA" id="ARBA00023136"/>
    </source>
</evidence>
<dbReference type="Gene3D" id="1.20.1560.10">
    <property type="entry name" value="ABC transporter type 1, transmembrane domain"/>
    <property type="match status" value="1"/>
</dbReference>
<keyword evidence="5" id="KW-0677">Repeat</keyword>
<evidence type="ECO:0000256" key="4">
    <source>
        <dbReference type="ARBA" id="ARBA00022692"/>
    </source>
</evidence>
<dbReference type="SUPFAM" id="SSF52540">
    <property type="entry name" value="P-loop containing nucleoside triphosphate hydrolases"/>
    <property type="match status" value="2"/>
</dbReference>
<dbReference type="FunFam" id="3.40.50.300:FF:000479">
    <property type="entry name" value="Multidrug resistance protein 1A"/>
    <property type="match status" value="1"/>
</dbReference>
<feature type="domain" description="ABC transmembrane type-1" evidence="14">
    <location>
        <begin position="547"/>
        <end position="834"/>
    </location>
</feature>
<dbReference type="PROSITE" id="PS50929">
    <property type="entry name" value="ABC_TM1F"/>
    <property type="match status" value="2"/>
</dbReference>
<evidence type="ECO:0000256" key="11">
    <source>
        <dbReference type="ARBA" id="ARBA00023180"/>
    </source>
</evidence>
<dbReference type="EMBL" id="BMAT01001337">
    <property type="protein sequence ID" value="GFR83504.1"/>
    <property type="molecule type" value="Genomic_DNA"/>
</dbReference>
<feature type="transmembrane region" description="Helical" evidence="12">
    <location>
        <begin position="180"/>
        <end position="200"/>
    </location>
</feature>
<evidence type="ECO:0000256" key="7">
    <source>
        <dbReference type="ARBA" id="ARBA00022840"/>
    </source>
</evidence>
<keyword evidence="16" id="KW-1185">Reference proteome</keyword>
<dbReference type="InterPro" id="IPR003439">
    <property type="entry name" value="ABC_transporter-like_ATP-bd"/>
</dbReference>
<dbReference type="InterPro" id="IPR003593">
    <property type="entry name" value="AAA+_ATPase"/>
</dbReference>
<dbReference type="GO" id="GO:0005524">
    <property type="term" value="F:ATP binding"/>
    <property type="evidence" value="ECO:0007669"/>
    <property type="project" value="UniProtKB-KW"/>
</dbReference>
<keyword evidence="10 12" id="KW-0472">Membrane</keyword>
<dbReference type="GO" id="GO:0005743">
    <property type="term" value="C:mitochondrial inner membrane"/>
    <property type="evidence" value="ECO:0007669"/>
    <property type="project" value="TreeGrafter"/>
</dbReference>
<dbReference type="Pfam" id="PF00005">
    <property type="entry name" value="ABC_tran"/>
    <property type="match status" value="2"/>
</dbReference>
<keyword evidence="11" id="KW-0325">Glycoprotein</keyword>
<dbReference type="GO" id="GO:0016887">
    <property type="term" value="F:ATP hydrolysis activity"/>
    <property type="evidence" value="ECO:0007669"/>
    <property type="project" value="InterPro"/>
</dbReference>
<comment type="similarity">
    <text evidence="2">Belongs to the ABC transporter superfamily. ABCB family. Multidrug resistance exporter (TC 3.A.1.201) subfamily.</text>
</comment>
<dbReference type="InterPro" id="IPR017871">
    <property type="entry name" value="ABC_transporter-like_CS"/>
</dbReference>
<keyword evidence="9 12" id="KW-1133">Transmembrane helix</keyword>
<dbReference type="PROSITE" id="PS50893">
    <property type="entry name" value="ABC_TRANSPORTER_2"/>
    <property type="match status" value="2"/>
</dbReference>
<feature type="domain" description="ABC transmembrane type-1" evidence="14">
    <location>
        <begin position="1"/>
        <end position="241"/>
    </location>
</feature>
<evidence type="ECO:0000256" key="5">
    <source>
        <dbReference type="ARBA" id="ARBA00022737"/>
    </source>
</evidence>
<accession>A0AAV4GE55</accession>
<feature type="transmembrane region" description="Helical" evidence="12">
    <location>
        <begin position="215"/>
        <end position="237"/>
    </location>
</feature>
<protein>
    <submittedName>
        <fullName evidence="15">Multidrug resistance protein 1</fullName>
    </submittedName>
</protein>
<dbReference type="CDD" id="cd18578">
    <property type="entry name" value="ABC_6TM_Pgp_ABCB1_D2_like"/>
    <property type="match status" value="1"/>
</dbReference>
<dbReference type="PROSITE" id="PS00211">
    <property type="entry name" value="ABC_TRANSPORTER_1"/>
    <property type="match status" value="2"/>
</dbReference>
<dbReference type="GO" id="GO:0090374">
    <property type="term" value="P:oligopeptide export from mitochondrion"/>
    <property type="evidence" value="ECO:0007669"/>
    <property type="project" value="TreeGrafter"/>
</dbReference>
<proteinExistence type="inferred from homology"/>
<dbReference type="Proteomes" id="UP000762676">
    <property type="component" value="Unassembled WGS sequence"/>
</dbReference>
<dbReference type="InterPro" id="IPR027417">
    <property type="entry name" value="P-loop_NTPase"/>
</dbReference>
<feature type="transmembrane region" description="Helical" evidence="12">
    <location>
        <begin position="692"/>
        <end position="709"/>
    </location>
</feature>
<feature type="transmembrane region" description="Helical" evidence="12">
    <location>
        <begin position="100"/>
        <end position="120"/>
    </location>
</feature>
<evidence type="ECO:0000256" key="9">
    <source>
        <dbReference type="ARBA" id="ARBA00022989"/>
    </source>
</evidence>
<feature type="transmembrane region" description="Helical" evidence="12">
    <location>
        <begin position="543"/>
        <end position="559"/>
    </location>
</feature>
<evidence type="ECO:0000256" key="2">
    <source>
        <dbReference type="ARBA" id="ARBA00007577"/>
    </source>
</evidence>
<feature type="transmembrane region" description="Helical" evidence="12">
    <location>
        <begin position="589"/>
        <end position="606"/>
    </location>
</feature>
<evidence type="ECO:0000256" key="1">
    <source>
        <dbReference type="ARBA" id="ARBA00004141"/>
    </source>
</evidence>
<keyword evidence="6" id="KW-0547">Nucleotide-binding</keyword>
<evidence type="ECO:0000259" key="13">
    <source>
        <dbReference type="PROSITE" id="PS50893"/>
    </source>
</evidence>
<evidence type="ECO:0000256" key="6">
    <source>
        <dbReference type="ARBA" id="ARBA00022741"/>
    </source>
</evidence>
<feature type="transmembrane region" description="Helical" evidence="12">
    <location>
        <begin position="6"/>
        <end position="23"/>
    </location>
</feature>
<keyword evidence="8" id="KW-1278">Translocase</keyword>
<feature type="transmembrane region" description="Helical" evidence="12">
    <location>
        <begin position="768"/>
        <end position="788"/>
    </location>
</feature>
<organism evidence="15 16">
    <name type="scientific">Elysia marginata</name>
    <dbReference type="NCBI Taxonomy" id="1093978"/>
    <lineage>
        <taxon>Eukaryota</taxon>
        <taxon>Metazoa</taxon>
        <taxon>Spiralia</taxon>
        <taxon>Lophotrochozoa</taxon>
        <taxon>Mollusca</taxon>
        <taxon>Gastropoda</taxon>
        <taxon>Heterobranchia</taxon>
        <taxon>Euthyneura</taxon>
        <taxon>Panpulmonata</taxon>
        <taxon>Sacoglossa</taxon>
        <taxon>Placobranchoidea</taxon>
        <taxon>Plakobranchidae</taxon>
        <taxon>Elysia</taxon>
    </lineage>
</organism>
<feature type="domain" description="ABC transporter" evidence="13">
    <location>
        <begin position="871"/>
        <end position="1058"/>
    </location>
</feature>
<feature type="transmembrane region" description="Helical" evidence="12">
    <location>
        <begin position="74"/>
        <end position="94"/>
    </location>
</feature>
<dbReference type="GO" id="GO:0015421">
    <property type="term" value="F:ABC-type oligopeptide transporter activity"/>
    <property type="evidence" value="ECO:0007669"/>
    <property type="project" value="TreeGrafter"/>
</dbReference>
<evidence type="ECO:0000259" key="14">
    <source>
        <dbReference type="PROSITE" id="PS50929"/>
    </source>
</evidence>
<keyword evidence="4 12" id="KW-0812">Transmembrane</keyword>
<gene>
    <name evidence="15" type="ORF">ElyMa_000651200</name>
</gene>
<dbReference type="Gene3D" id="3.40.50.300">
    <property type="entry name" value="P-loop containing nucleotide triphosphate hydrolases"/>
    <property type="match status" value="2"/>
</dbReference>
<keyword evidence="7" id="KW-0067">ATP-binding</keyword>
<dbReference type="PANTHER" id="PTHR43394:SF27">
    <property type="entry name" value="ATP-DEPENDENT TRANSLOCASE ABCB1-LIKE"/>
    <property type="match status" value="1"/>
</dbReference>
<evidence type="ECO:0000313" key="15">
    <source>
        <dbReference type="EMBL" id="GFR83504.1"/>
    </source>
</evidence>
<name>A0AAV4GE55_9GAST</name>